<organism evidence="2 3">
    <name type="scientific">Vanrija albida</name>
    <dbReference type="NCBI Taxonomy" id="181172"/>
    <lineage>
        <taxon>Eukaryota</taxon>
        <taxon>Fungi</taxon>
        <taxon>Dikarya</taxon>
        <taxon>Basidiomycota</taxon>
        <taxon>Agaricomycotina</taxon>
        <taxon>Tremellomycetes</taxon>
        <taxon>Trichosporonales</taxon>
        <taxon>Trichosporonaceae</taxon>
        <taxon>Vanrija</taxon>
    </lineage>
</organism>
<keyword evidence="3" id="KW-1185">Reference proteome</keyword>
<accession>A0ABR3Q709</accession>
<feature type="region of interest" description="Disordered" evidence="1">
    <location>
        <begin position="1"/>
        <end position="30"/>
    </location>
</feature>
<evidence type="ECO:0000256" key="1">
    <source>
        <dbReference type="SAM" id="MobiDB-lite"/>
    </source>
</evidence>
<feature type="compositionally biased region" description="Low complexity" evidence="1">
    <location>
        <begin position="1"/>
        <end position="14"/>
    </location>
</feature>
<dbReference type="Proteomes" id="UP001565368">
    <property type="component" value="Unassembled WGS sequence"/>
</dbReference>
<dbReference type="EMBL" id="JBBXJM010000003">
    <property type="protein sequence ID" value="KAL1410436.1"/>
    <property type="molecule type" value="Genomic_DNA"/>
</dbReference>
<name>A0ABR3Q709_9TREE</name>
<gene>
    <name evidence="2" type="ORF">Q8F55_004447</name>
</gene>
<evidence type="ECO:0008006" key="4">
    <source>
        <dbReference type="Google" id="ProtNLM"/>
    </source>
</evidence>
<proteinExistence type="predicted"/>
<protein>
    <recommendedName>
        <fullName evidence="4">REM-1 domain-containing protein</fullName>
    </recommendedName>
</protein>
<evidence type="ECO:0000313" key="2">
    <source>
        <dbReference type="EMBL" id="KAL1410436.1"/>
    </source>
</evidence>
<sequence>MPRTEPTPSAGTAAPSPPATPPAATSSAPTATTVEQAILAALKENTAAIERLSTRLDALANRTTRAEIAARNLGATLRSVQDGAESIRAIAVAGALQARRGNEKVEAVLRLLAGLEEDQVVEWP</sequence>
<dbReference type="GeneID" id="95985490"/>
<reference evidence="2 3" key="1">
    <citation type="submission" date="2023-08" db="EMBL/GenBank/DDBJ databases">
        <title>Annotated Genome Sequence of Vanrija albida AlHP1.</title>
        <authorList>
            <person name="Herzog R."/>
        </authorList>
    </citation>
    <scope>NUCLEOTIDE SEQUENCE [LARGE SCALE GENOMIC DNA]</scope>
    <source>
        <strain evidence="2 3">AlHP1</strain>
    </source>
</reference>
<dbReference type="RefSeq" id="XP_069210380.1">
    <property type="nucleotide sequence ID" value="XM_069352962.1"/>
</dbReference>
<comment type="caution">
    <text evidence="2">The sequence shown here is derived from an EMBL/GenBank/DDBJ whole genome shotgun (WGS) entry which is preliminary data.</text>
</comment>
<evidence type="ECO:0000313" key="3">
    <source>
        <dbReference type="Proteomes" id="UP001565368"/>
    </source>
</evidence>